<dbReference type="InterPro" id="IPR012341">
    <property type="entry name" value="6hp_glycosidase-like_sf"/>
</dbReference>
<organism evidence="3 4">
    <name type="scientific">Stakelama marina</name>
    <dbReference type="NCBI Taxonomy" id="2826939"/>
    <lineage>
        <taxon>Bacteria</taxon>
        <taxon>Pseudomonadati</taxon>
        <taxon>Pseudomonadota</taxon>
        <taxon>Alphaproteobacteria</taxon>
        <taxon>Sphingomonadales</taxon>
        <taxon>Sphingomonadaceae</taxon>
        <taxon>Stakelama</taxon>
    </lineage>
</organism>
<evidence type="ECO:0000313" key="3">
    <source>
        <dbReference type="EMBL" id="MBR0551532.1"/>
    </source>
</evidence>
<reference evidence="3" key="1">
    <citation type="submission" date="2021-04" db="EMBL/GenBank/DDBJ databases">
        <title>Ouciella asimina sp. nov., isolated from the surface seawater in the hydrothermal field of Okinawa Trough.</title>
        <authorList>
            <person name="Shuang W."/>
        </authorList>
    </citation>
    <scope>NUCLEOTIDE SEQUENCE</scope>
    <source>
        <strain evidence="3">LXI357</strain>
    </source>
</reference>
<dbReference type="EMBL" id="JAGRQC010000001">
    <property type="protein sequence ID" value="MBR0551532.1"/>
    <property type="molecule type" value="Genomic_DNA"/>
</dbReference>
<comment type="caution">
    <text evidence="3">The sequence shown here is derived from an EMBL/GenBank/DDBJ whole genome shotgun (WGS) entry which is preliminary data.</text>
</comment>
<dbReference type="InterPro" id="IPR011613">
    <property type="entry name" value="GH15-like"/>
</dbReference>
<evidence type="ECO:0000259" key="1">
    <source>
        <dbReference type="Pfam" id="PF00723"/>
    </source>
</evidence>
<dbReference type="GO" id="GO:0004553">
    <property type="term" value="F:hydrolase activity, hydrolyzing O-glycosyl compounds"/>
    <property type="evidence" value="ECO:0007669"/>
    <property type="project" value="UniProtKB-ARBA"/>
</dbReference>
<accession>A0A8T4IBQ6</accession>
<dbReference type="Proteomes" id="UP000676996">
    <property type="component" value="Unassembled WGS sequence"/>
</dbReference>
<dbReference type="Pfam" id="PF19291">
    <property type="entry name" value="TREH_N"/>
    <property type="match status" value="1"/>
</dbReference>
<keyword evidence="3" id="KW-0378">Hydrolase</keyword>
<dbReference type="Gene3D" id="1.50.10.10">
    <property type="match status" value="1"/>
</dbReference>
<feature type="domain" description="GH15-like" evidence="1">
    <location>
        <begin position="220"/>
        <end position="583"/>
    </location>
</feature>
<dbReference type="SUPFAM" id="SSF48208">
    <property type="entry name" value="Six-hairpin glycosidases"/>
    <property type="match status" value="1"/>
</dbReference>
<dbReference type="PANTHER" id="PTHR31616:SF0">
    <property type="entry name" value="GLUCAN 1,4-ALPHA-GLUCOSIDASE"/>
    <property type="match status" value="1"/>
</dbReference>
<name>A0A8T4IBQ6_9SPHN</name>
<evidence type="ECO:0000313" key="4">
    <source>
        <dbReference type="Proteomes" id="UP000676996"/>
    </source>
</evidence>
<dbReference type="PANTHER" id="PTHR31616">
    <property type="entry name" value="TREHALASE"/>
    <property type="match status" value="1"/>
</dbReference>
<proteinExistence type="predicted"/>
<dbReference type="GO" id="GO:0005975">
    <property type="term" value="P:carbohydrate metabolic process"/>
    <property type="evidence" value="ECO:0007669"/>
    <property type="project" value="InterPro"/>
</dbReference>
<sequence>MMASNGKNLIGNYALIGDGETAALVGRDGSIDWLCMPRFDSEACFAAILGDAENGCWRMHPAGKITGTSRRYLGDTLIVETVVETETGSAAIIDFMPIRGEAPDIVRIVEGRSGHVDMVSELALRFDYGQIHPLVQTLSDVRAVAIAGPDAVALDFDAEIAFENRWSTCHFTVEEGERKSFVMTWFPSNKDIPERVDPENALRETKEHWEEWSRRCEYDGPYREAVLRSIITLKALIHRPTGGIIAAPTSSLPEQPGGSRNWDYRFCWLRDATFTLLAFIDAGMTEEAGEWIEWLRRATGGEPINLQPFYSVSGDRRAIEWEADWLEGFNGAKPVRFGNGAAGQCQLDIYGETIDALFQASQHGLGKTEDAGTLLRLLAEKLEDIWEQPDAGIWESRGDPEQHTYSKVMCWVAFDRAARWYEDEDADKCRHYRQLADKVHHYVCENGFDEEVNAFTQTFDSKRLDASALRIPLVGFLPADDPRIEGTVAAVERELIRNGFVLRYSTDKTDDGVGGSEGAFIAATYWLADVYALQGRKEEARKLFERMLDGANDLQLLSEEFDTEESRLLGNFPQGLSHLSLVVSAFNLSDSGGPAHKRAD</sequence>
<dbReference type="AlphaFoldDB" id="A0A8T4IBQ6"/>
<dbReference type="Pfam" id="PF00723">
    <property type="entry name" value="Glyco_hydro_15"/>
    <property type="match status" value="1"/>
</dbReference>
<dbReference type="InterPro" id="IPR045582">
    <property type="entry name" value="Trehalase-like_N"/>
</dbReference>
<evidence type="ECO:0000259" key="2">
    <source>
        <dbReference type="Pfam" id="PF19291"/>
    </source>
</evidence>
<protein>
    <submittedName>
        <fullName evidence="3">Glycoside hydrolase family 15 protein</fullName>
    </submittedName>
</protein>
<feature type="domain" description="Trehalase-like N-terminal" evidence="2">
    <location>
        <begin position="10"/>
        <end position="177"/>
    </location>
</feature>
<dbReference type="RefSeq" id="WP_284052805.1">
    <property type="nucleotide sequence ID" value="NZ_JAGRQC010000001.1"/>
</dbReference>
<dbReference type="InterPro" id="IPR008928">
    <property type="entry name" value="6-hairpin_glycosidase_sf"/>
</dbReference>
<keyword evidence="4" id="KW-1185">Reference proteome</keyword>
<gene>
    <name evidence="3" type="ORF">J7S20_03320</name>
</gene>